<keyword evidence="5" id="KW-0853">WD repeat</keyword>
<evidence type="ECO:0000313" key="17">
    <source>
        <dbReference type="Proteomes" id="UP000265515"/>
    </source>
</evidence>
<dbReference type="InterPro" id="IPR056527">
    <property type="entry name" value="WD40_RFWD3"/>
</dbReference>
<feature type="compositionally biased region" description="Basic and acidic residues" evidence="14">
    <location>
        <begin position="876"/>
        <end position="911"/>
    </location>
</feature>
<feature type="compositionally biased region" description="Basic and acidic residues" evidence="14">
    <location>
        <begin position="1507"/>
        <end position="1517"/>
    </location>
</feature>
<feature type="compositionally biased region" description="Basic and acidic residues" evidence="14">
    <location>
        <begin position="760"/>
        <end position="771"/>
    </location>
</feature>
<feature type="compositionally biased region" description="Basic and acidic residues" evidence="14">
    <location>
        <begin position="964"/>
        <end position="977"/>
    </location>
</feature>
<evidence type="ECO:0000313" key="16">
    <source>
        <dbReference type="EMBL" id="GBG81188.1"/>
    </source>
</evidence>
<evidence type="ECO:0000256" key="10">
    <source>
        <dbReference type="ARBA" id="ARBA00023204"/>
    </source>
</evidence>
<feature type="compositionally biased region" description="Basic and acidic residues" evidence="14">
    <location>
        <begin position="779"/>
        <end position="831"/>
    </location>
</feature>
<feature type="compositionally biased region" description="Basic and acidic residues" evidence="14">
    <location>
        <begin position="466"/>
        <end position="602"/>
    </location>
</feature>
<evidence type="ECO:0000256" key="7">
    <source>
        <dbReference type="ARBA" id="ARBA00022737"/>
    </source>
</evidence>
<reference evidence="16 17" key="1">
    <citation type="journal article" date="2018" name="Cell">
        <title>The Chara Genome: Secondary Complexity and Implications for Plant Terrestrialization.</title>
        <authorList>
            <person name="Nishiyama T."/>
            <person name="Sakayama H."/>
            <person name="Vries J.D."/>
            <person name="Buschmann H."/>
            <person name="Saint-Marcoux D."/>
            <person name="Ullrich K.K."/>
            <person name="Haas F.B."/>
            <person name="Vanderstraeten L."/>
            <person name="Becker D."/>
            <person name="Lang D."/>
            <person name="Vosolsobe S."/>
            <person name="Rombauts S."/>
            <person name="Wilhelmsson P.K.I."/>
            <person name="Janitza P."/>
            <person name="Kern R."/>
            <person name="Heyl A."/>
            <person name="Rumpler F."/>
            <person name="Villalobos L.I.A.C."/>
            <person name="Clay J.M."/>
            <person name="Skokan R."/>
            <person name="Toyoda A."/>
            <person name="Suzuki Y."/>
            <person name="Kagoshima H."/>
            <person name="Schijlen E."/>
            <person name="Tajeshwar N."/>
            <person name="Catarino B."/>
            <person name="Hetherington A.J."/>
            <person name="Saltykova A."/>
            <person name="Bonnot C."/>
            <person name="Breuninger H."/>
            <person name="Symeonidi A."/>
            <person name="Radhakrishnan G.V."/>
            <person name="Van Nieuwerburgh F."/>
            <person name="Deforce D."/>
            <person name="Chang C."/>
            <person name="Karol K.G."/>
            <person name="Hedrich R."/>
            <person name="Ulvskov P."/>
            <person name="Glockner G."/>
            <person name="Delwiche C.F."/>
            <person name="Petrasek J."/>
            <person name="Van de Peer Y."/>
            <person name="Friml J."/>
            <person name="Beilby M."/>
            <person name="Dolan L."/>
            <person name="Kohara Y."/>
            <person name="Sugano S."/>
            <person name="Fujiyama A."/>
            <person name="Delaux P.-M."/>
            <person name="Quint M."/>
            <person name="TheiBen G."/>
            <person name="Hagemann M."/>
            <person name="Harholt J."/>
            <person name="Dunand C."/>
            <person name="Zachgo S."/>
            <person name="Langdale J."/>
            <person name="Maumus F."/>
            <person name="Straeten D.V.D."/>
            <person name="Gould S.B."/>
            <person name="Rensing S.A."/>
        </authorList>
    </citation>
    <scope>NUCLEOTIDE SEQUENCE [LARGE SCALE GENOMIC DNA]</scope>
    <source>
        <strain evidence="16 17">S276</strain>
    </source>
</reference>
<evidence type="ECO:0000256" key="8">
    <source>
        <dbReference type="ARBA" id="ARBA00022763"/>
    </source>
</evidence>
<keyword evidence="13" id="KW-0175">Coiled coil</keyword>
<dbReference type="GO" id="GO:0004842">
    <property type="term" value="F:ubiquitin-protein transferase activity"/>
    <property type="evidence" value="ECO:0007669"/>
    <property type="project" value="InterPro"/>
</dbReference>
<feature type="region of interest" description="Disordered" evidence="14">
    <location>
        <begin position="1239"/>
        <end position="1519"/>
    </location>
</feature>
<dbReference type="InterPro" id="IPR011047">
    <property type="entry name" value="Quinoprotein_ADH-like_sf"/>
</dbReference>
<feature type="compositionally biased region" description="Basic and acidic residues" evidence="14">
    <location>
        <begin position="53"/>
        <end position="67"/>
    </location>
</feature>
<comment type="subcellular location">
    <subcellularLocation>
        <location evidence="2">Cytoplasm</location>
    </subcellularLocation>
    <subcellularLocation>
        <location evidence="1">Nucleus</location>
    </subcellularLocation>
</comment>
<dbReference type="InterPro" id="IPR015943">
    <property type="entry name" value="WD40/YVTN_repeat-like_dom_sf"/>
</dbReference>
<feature type="compositionally biased region" description="Basic and acidic residues" evidence="14">
    <location>
        <begin position="610"/>
        <end position="631"/>
    </location>
</feature>
<dbReference type="Gene3D" id="2.130.10.10">
    <property type="entry name" value="YVTN repeat-like/Quinoprotein amine dehydrogenase"/>
    <property type="match status" value="1"/>
</dbReference>
<feature type="compositionally biased region" description="Low complexity" evidence="14">
    <location>
        <begin position="108"/>
        <end position="127"/>
    </location>
</feature>
<dbReference type="Gene3D" id="3.30.40.10">
    <property type="entry name" value="Zinc/RING finger domain, C3HC4 (zinc finger)"/>
    <property type="match status" value="1"/>
</dbReference>
<dbReference type="Proteomes" id="UP000265515">
    <property type="component" value="Unassembled WGS sequence"/>
</dbReference>
<feature type="region of interest" description="Disordered" evidence="14">
    <location>
        <begin position="950"/>
        <end position="977"/>
    </location>
</feature>
<feature type="compositionally biased region" description="Basic and acidic residues" evidence="14">
    <location>
        <begin position="1424"/>
        <end position="1450"/>
    </location>
</feature>
<keyword evidence="12" id="KW-0863">Zinc-finger</keyword>
<comment type="caution">
    <text evidence="16">The sequence shown here is derived from an EMBL/GenBank/DDBJ whole genome shotgun (WGS) entry which is preliminary data.</text>
</comment>
<dbReference type="InterPro" id="IPR013083">
    <property type="entry name" value="Znf_RING/FYVE/PHD"/>
</dbReference>
<keyword evidence="12" id="KW-0862">Zinc</keyword>
<keyword evidence="17" id="KW-1185">Reference proteome</keyword>
<feature type="compositionally biased region" description="Basic and acidic residues" evidence="14">
    <location>
        <begin position="1148"/>
        <end position="1181"/>
    </location>
</feature>
<evidence type="ECO:0000256" key="14">
    <source>
        <dbReference type="SAM" id="MobiDB-lite"/>
    </source>
</evidence>
<evidence type="ECO:0000256" key="2">
    <source>
        <dbReference type="ARBA" id="ARBA00004496"/>
    </source>
</evidence>
<evidence type="ECO:0000256" key="1">
    <source>
        <dbReference type="ARBA" id="ARBA00004123"/>
    </source>
</evidence>
<keyword evidence="12" id="KW-0479">Metal-binding</keyword>
<feature type="region of interest" description="Disordered" evidence="14">
    <location>
        <begin position="2374"/>
        <end position="2396"/>
    </location>
</feature>
<evidence type="ECO:0000259" key="15">
    <source>
        <dbReference type="PROSITE" id="PS50089"/>
    </source>
</evidence>
<dbReference type="Pfam" id="PF23419">
    <property type="entry name" value="WD40_RFWD3"/>
    <property type="match status" value="1"/>
</dbReference>
<feature type="compositionally biased region" description="Basic and acidic residues" evidence="14">
    <location>
        <begin position="1341"/>
        <end position="1352"/>
    </location>
</feature>
<feature type="compositionally biased region" description="Polar residues" evidence="14">
    <location>
        <begin position="1878"/>
        <end position="1888"/>
    </location>
</feature>
<evidence type="ECO:0000256" key="12">
    <source>
        <dbReference type="PROSITE-ProRule" id="PRU00175"/>
    </source>
</evidence>
<feature type="compositionally biased region" description="Basic and acidic residues" evidence="14">
    <location>
        <begin position="1318"/>
        <end position="1329"/>
    </location>
</feature>
<dbReference type="Pfam" id="PF13639">
    <property type="entry name" value="zf-RING_2"/>
    <property type="match status" value="1"/>
</dbReference>
<feature type="compositionally biased region" description="Basic and acidic residues" evidence="14">
    <location>
        <begin position="1050"/>
        <end position="1083"/>
    </location>
</feature>
<feature type="compositionally biased region" description="Gly residues" evidence="14">
    <location>
        <begin position="1018"/>
        <end position="1034"/>
    </location>
</feature>
<keyword evidence="8" id="KW-0227">DNA damage</keyword>
<feature type="domain" description="RING-type" evidence="15">
    <location>
        <begin position="1662"/>
        <end position="1708"/>
    </location>
</feature>
<dbReference type="STRING" id="69332.A0A388LFV5"/>
<dbReference type="OrthoDB" id="5600418at2759"/>
<feature type="compositionally biased region" description="Basic and acidic residues" evidence="14">
    <location>
        <begin position="1278"/>
        <end position="1292"/>
    </location>
</feature>
<feature type="region of interest" description="Disordered" evidence="14">
    <location>
        <begin position="1018"/>
        <end position="1227"/>
    </location>
</feature>
<feature type="compositionally biased region" description="Gly residues" evidence="14">
    <location>
        <begin position="1084"/>
        <end position="1094"/>
    </location>
</feature>
<keyword evidence="11" id="KW-0539">Nucleus</keyword>
<dbReference type="EMBL" id="BFEA01000366">
    <property type="protein sequence ID" value="GBG81188.1"/>
    <property type="molecule type" value="Genomic_DNA"/>
</dbReference>
<gene>
    <name evidence="16" type="ORF">CBR_g31861</name>
</gene>
<evidence type="ECO:0000256" key="11">
    <source>
        <dbReference type="ARBA" id="ARBA00023242"/>
    </source>
</evidence>
<evidence type="ECO:0000256" key="4">
    <source>
        <dbReference type="ARBA" id="ARBA00022490"/>
    </source>
</evidence>
<feature type="coiled-coil region" evidence="13">
    <location>
        <begin position="1733"/>
        <end position="1767"/>
    </location>
</feature>
<feature type="region of interest" description="Disordered" evidence="14">
    <location>
        <begin position="388"/>
        <end position="634"/>
    </location>
</feature>
<dbReference type="GO" id="GO:0008270">
    <property type="term" value="F:zinc ion binding"/>
    <property type="evidence" value="ECO:0007669"/>
    <property type="project" value="UniProtKB-KW"/>
</dbReference>
<keyword evidence="9" id="KW-0833">Ubl conjugation pathway</keyword>
<feature type="region of interest" description="Disordered" evidence="14">
    <location>
        <begin position="1783"/>
        <end position="1889"/>
    </location>
</feature>
<evidence type="ECO:0000256" key="5">
    <source>
        <dbReference type="ARBA" id="ARBA00022574"/>
    </source>
</evidence>
<feature type="compositionally biased region" description="Basic and acidic residues" evidence="14">
    <location>
        <begin position="1804"/>
        <end position="1819"/>
    </location>
</feature>
<evidence type="ECO:0000256" key="9">
    <source>
        <dbReference type="ARBA" id="ARBA00022786"/>
    </source>
</evidence>
<feature type="compositionally biased region" description="Basic residues" evidence="14">
    <location>
        <begin position="43"/>
        <end position="52"/>
    </location>
</feature>
<dbReference type="PANTHER" id="PTHR16047:SF7">
    <property type="entry name" value="E3 UBIQUITIN-PROTEIN LIGASE RFWD3"/>
    <property type="match status" value="1"/>
</dbReference>
<dbReference type="GO" id="GO:0005634">
    <property type="term" value="C:nucleus"/>
    <property type="evidence" value="ECO:0007669"/>
    <property type="project" value="UniProtKB-SubCell"/>
</dbReference>
<dbReference type="GO" id="GO:0005737">
    <property type="term" value="C:cytoplasm"/>
    <property type="evidence" value="ECO:0007669"/>
    <property type="project" value="UniProtKB-SubCell"/>
</dbReference>
<protein>
    <recommendedName>
        <fullName evidence="15">RING-type domain-containing protein</fullName>
    </recommendedName>
</protein>
<feature type="region of interest" description="Disordered" evidence="14">
    <location>
        <begin position="869"/>
        <end position="920"/>
    </location>
</feature>
<dbReference type="GO" id="GO:0016567">
    <property type="term" value="P:protein ubiquitination"/>
    <property type="evidence" value="ECO:0007669"/>
    <property type="project" value="InterPro"/>
</dbReference>
<proteinExistence type="predicted"/>
<accession>A0A388LFV5</accession>
<evidence type="ECO:0000256" key="13">
    <source>
        <dbReference type="SAM" id="Coils"/>
    </source>
</evidence>
<feature type="compositionally biased region" description="Basic and acidic residues" evidence="14">
    <location>
        <begin position="1386"/>
        <end position="1413"/>
    </location>
</feature>
<keyword evidence="7" id="KW-0677">Repeat</keyword>
<sequence length="2613" mass="276006">MIMAEERNASISDGRKKRGGGGAEAPAVVAPSDEEEDEEGAGRRHKRLRLSVRRRDRDRHRGRDRGGKRAIGWEQHGRHGDDVGEIDSNGGGLHVSSLGDHARGGGSDSSLDAAASAAAEAECPPADCHSDLSSRPLEGRRLGLDGALAGWCSATGGPAGGGGGGGGGEGGKVQRAVGVGGRGGCTGGGAREGMQVGGARERMEAKGSRGAERGSGTAIGAGGGGDAVFSPQKVGRRRAIGLNALGIVNEGATPSTCPVLSPDAGYYETRSREIEDEERELVKILNCHRQDGDGGVGGVEQQGPLPPWLRPAVGTFAEIFVPTTRGLNACQLLSGVEVGSDSGKGHVQQHQRSRLTIAGSPESGSVSVGAQCCGLKTAGGEIGKMMMSQGTQRKGDEGRRGGGGRLGNRIVEGKREGEVGGEVNGRGGEEREGTRSSTGKVALQLVKRGGGEEGDGVVASPYGSPEGEREKGPAEAEGEEGREREREGRQAVMGREGRIEEKEGREGGREEREGREGEREGRECGRYWRGGGREGIEGGREVIEGGREGKEGRREGIEGGREGKEGGREGRERGEGGREERKGREGGREVKEWGRDWREGGREGIVGGSEGREWGKEGKDRGREGSQRGSEEIGNSIKACDAVQKLTLSTRSDEKTAVVSCSDTVGQICMEFSSRSTGSRETSSVKVYRRRERREEGRDALRSQTLPQRGSFSPSPSSSVPASAQPTGSTEGDDMNASPSSSVPPSARARTGGEDMNAARIKDKRSSEGGDRAMCSECINHHPSADPRVQETADDSRYEDAECGGRKRQRLTSEKENLTMHLKEDDQVEDKSGERGLVGLIFMPARPRRGLEELQTANEDALGLSSGHVEGLASGAERDLLERAKQGERRGEPSLKQECKEELTEEMHGAQEEEEEEEEEEDIVQFCSQIPVCEDLGSNDAVRLQRGWMGGGEGSEVTTWRGSCHGDENKNGDIDGNRDASEELVRIKHGKRPFVACAPVTLAMHSADVNCGLGGRGAGGEGRGGGGGGGGGGERGGERSSKAVGRMHCGRGEAGESRKREGGREGERGGRGGEGERGGRDGWRGGAEGWMDGRGGGERGREGGTGGQEGEGGAREEAGREEIPIAVQASAGGQMGSRGAEVWIDGRAGGERRREGGTGGQEGERGGGEGGARKEAGRERIPIAVQTNAGGQTGSLDGRDVGDGQAAMAVGPMDDEVRSGNVSTGRAGVSLCPVAWTDEIGPLNEDPDNVTPQKAGGEASTDVAQSAHRSVVVGLDAGWRETEREARDKDTSDGMLRSAAGGDSCGSVEDALVETDGADVRSREVEKPSRSGFGGRSAADLQKEDVLGVGERRRVHAAPEGLRGVEGSPPTTAEMQRVVDPSDQAGAHEAEPQISMGRREDSGRDKGREERLRALGSSSPTAARIREGEMGIGMERRDDSGRDDAGEENRGGAGRNPSITAITDGGVSELRGDPAAAAREGEGGMGEGRTEEGGERRGGGSGSNATERGDGGFREGEPSLAMAAGGAGMEWLTVAIGGPAVGTSEPLLAMTAAGAEAEQSTVAVGGAAVGGSAVRGGDLQGVRRERSVSVGPPVIVIDDEEEDEFQTENFEGREPSHVREVGDNANKAGGGGSSCCQHAVHNGEVGGTQRTRGSLDADGATCMICMEPWTGTGSHRICSLGCGHLFGRSCIKRWLKQGGRRNGKCPQCLRKARVEDLRNLYVPRIAVVDATQQGQAAEELKALQLENQQLKRQNAQLLEEAKRMESLLEFLHPEQLAAFRGLQQSGSDDRSGHSVGGLVGSSSHHWESLSRFRRERDQGPRISSRPSGDCHHHHRRSPLELSSPATGNNSRKANNPTVQNPSQRPWSSNPSDHCVSAAQRSETSSLALGQNERLAEPGRGSGAALVESLQRQDRVPTPIQNRSGGKSGVGSSGMAAGTVMQRETSWPRGTREGGAQPVSSVTTGRSGKEQFPAADARRGEVSGSARLPRQRPWYAQHGTGFEAAQRWERPSLQSLRSSSSLASIGSRGLEGTFSLQDALPVSGARVFDMDAGSQLLLVSSRRTTEGSSGFFGLTKVSLLSIGCTDKILLPSEVGAIRDIRFAPPLPGRPPAKLALVASLGKRLTLVNTESNSVVLSYSLPAATWSCAWDLNNPYQMYSGMQNGSLMIFDLRQTTGPLATLKGSTQQPVHTLQYVGQPHEHRHSARQTLDVLWSTLPQQSGNDNHQCQQQQQQQGQCEMTGVLAASFSEVSFWDVSAALSRGGGDIYRPYVLPSIQPRGVCTSLAFHQGSWLTVASFRPTPQKGTLTSSVVSCTPSSCSSLFSGTRILPADGIATPSSSSAPAVEVVSGTPHIPPPSLSEALLKSTPDVNHVNESATGGHLGEATDRRGACSSPSSDSSFLEHGVHHVYRRRLPTSLPFESSRLGSTEGRVEVSACQDEGLRPNGKSFVTSVSGSDGNASVAESKYDRVEWVWEQDCAMLGHRNHTVMTRSALFSSSLPIDRSLSNGNSRGICVRTPEDGQQQNLLFAYGDEASNALWLWDMATGQVIHRLVPHESPVLDAKHMHVWGTDREILGSLSEKTLQLYIRVGGESHNNVRYHHCEKGIGSRSSVKRY</sequence>
<dbReference type="PANTHER" id="PTHR16047">
    <property type="entry name" value="RFWD3 PROTEIN"/>
    <property type="match status" value="1"/>
</dbReference>
<feature type="compositionally biased region" description="Low complexity" evidence="14">
    <location>
        <begin position="711"/>
        <end position="726"/>
    </location>
</feature>
<evidence type="ECO:0000256" key="3">
    <source>
        <dbReference type="ARBA" id="ARBA00004906"/>
    </source>
</evidence>
<evidence type="ECO:0000256" key="6">
    <source>
        <dbReference type="ARBA" id="ARBA00022679"/>
    </source>
</evidence>
<dbReference type="SMART" id="SM00184">
    <property type="entry name" value="RING"/>
    <property type="match status" value="1"/>
</dbReference>
<organism evidence="16 17">
    <name type="scientific">Chara braunii</name>
    <name type="common">Braun's stonewort</name>
    <dbReference type="NCBI Taxonomy" id="69332"/>
    <lineage>
        <taxon>Eukaryota</taxon>
        <taxon>Viridiplantae</taxon>
        <taxon>Streptophyta</taxon>
        <taxon>Charophyceae</taxon>
        <taxon>Charales</taxon>
        <taxon>Characeae</taxon>
        <taxon>Chara</taxon>
    </lineage>
</organism>
<feature type="compositionally biased region" description="Gly residues" evidence="14">
    <location>
        <begin position="217"/>
        <end position="226"/>
    </location>
</feature>
<dbReference type="SUPFAM" id="SSF57850">
    <property type="entry name" value="RING/U-box"/>
    <property type="match status" value="1"/>
</dbReference>
<keyword evidence="10" id="KW-0234">DNA repair</keyword>
<dbReference type="SUPFAM" id="SSF50998">
    <property type="entry name" value="Quinoprotein alcohol dehydrogenase-like"/>
    <property type="match status" value="1"/>
</dbReference>
<dbReference type="InterPro" id="IPR001841">
    <property type="entry name" value="Znf_RING"/>
</dbReference>
<dbReference type="PROSITE" id="PS50089">
    <property type="entry name" value="ZF_RING_2"/>
    <property type="match status" value="1"/>
</dbReference>
<feature type="compositionally biased region" description="Basic and acidic residues" evidence="14">
    <location>
        <begin position="1488"/>
        <end position="1498"/>
    </location>
</feature>
<feature type="region of interest" description="Disordered" evidence="14">
    <location>
        <begin position="1"/>
        <end position="130"/>
    </location>
</feature>
<feature type="region of interest" description="Disordered" evidence="14">
    <location>
        <begin position="205"/>
        <end position="227"/>
    </location>
</feature>
<feature type="compositionally biased region" description="Low complexity" evidence="14">
    <location>
        <begin position="673"/>
        <end position="684"/>
    </location>
</feature>
<keyword evidence="6" id="KW-0808">Transferase</keyword>
<feature type="region of interest" description="Disordered" evidence="14">
    <location>
        <begin position="669"/>
        <end position="831"/>
    </location>
</feature>
<dbReference type="InterPro" id="IPR037381">
    <property type="entry name" value="RFWD3"/>
</dbReference>
<dbReference type="CDD" id="cd16450">
    <property type="entry name" value="mRING-C3HGC3_RFWD3"/>
    <property type="match status" value="1"/>
</dbReference>
<feature type="compositionally biased region" description="Basic and acidic residues" evidence="14">
    <location>
        <begin position="1112"/>
        <end position="1123"/>
    </location>
</feature>
<dbReference type="GO" id="GO:0036297">
    <property type="term" value="P:interstrand cross-link repair"/>
    <property type="evidence" value="ECO:0007669"/>
    <property type="project" value="InterPro"/>
</dbReference>
<keyword evidence="4" id="KW-0963">Cytoplasm</keyword>
<feature type="compositionally biased region" description="Polar residues" evidence="14">
    <location>
        <begin position="1843"/>
        <end position="1871"/>
    </location>
</feature>
<comment type="pathway">
    <text evidence="3">Protein modification; protein ubiquitination.</text>
</comment>
<feature type="region of interest" description="Disordered" evidence="14">
    <location>
        <begin position="1909"/>
        <end position="1994"/>
    </location>
</feature>
<name>A0A388LFV5_CHABU</name>
<feature type="compositionally biased region" description="Low complexity" evidence="14">
    <location>
        <begin position="737"/>
        <end position="750"/>
    </location>
</feature>
<dbReference type="Gramene" id="GBG81188">
    <property type="protein sequence ID" value="GBG81188"/>
    <property type="gene ID" value="CBR_g31861"/>
</dbReference>